<dbReference type="EMBL" id="JAGKQH010000007">
    <property type="protein sequence ID" value="KAG6594957.1"/>
    <property type="molecule type" value="Genomic_DNA"/>
</dbReference>
<dbReference type="Proteomes" id="UP000685013">
    <property type="component" value="Chromosome 7"/>
</dbReference>
<reference evidence="1 2" key="1">
    <citation type="journal article" date="2021" name="Hortic Res">
        <title>The domestication of Cucurbita argyrosperma as revealed by the genome of its wild relative.</title>
        <authorList>
            <person name="Barrera-Redondo J."/>
            <person name="Sanchez-de la Vega G."/>
            <person name="Aguirre-Liguori J.A."/>
            <person name="Castellanos-Morales G."/>
            <person name="Gutierrez-Guerrero Y.T."/>
            <person name="Aguirre-Dugua X."/>
            <person name="Aguirre-Planter E."/>
            <person name="Tenaillon M.I."/>
            <person name="Lira-Saade R."/>
            <person name="Eguiarte L.E."/>
        </authorList>
    </citation>
    <scope>NUCLEOTIDE SEQUENCE [LARGE SCALE GENOMIC DNA]</scope>
    <source>
        <strain evidence="1">JBR-2021</strain>
    </source>
</reference>
<name>A0AAV6N9K9_9ROSI</name>
<evidence type="ECO:0000313" key="2">
    <source>
        <dbReference type="Proteomes" id="UP000685013"/>
    </source>
</evidence>
<feature type="non-terminal residue" evidence="1">
    <location>
        <position position="1"/>
    </location>
</feature>
<protein>
    <submittedName>
        <fullName evidence="1">Uncharacterized protein</fullName>
    </submittedName>
</protein>
<accession>A0AAV6N9K9</accession>
<dbReference type="AlphaFoldDB" id="A0AAV6N9K9"/>
<sequence length="134" mass="15247">MSHKKLYSKGNVPFSWEEKPGISKKICFQDVQPLPLHSVHEDSEFDDVGKIPPPPPCRVQPCSLRNASTKGSRWEEDPFLEAYKECTKSVKKGKLVAKKSKLFGFLCKSFDSCEIRDASVFKLGRDSIRVLSWK</sequence>
<comment type="caution">
    <text evidence="1">The sequence shown here is derived from an EMBL/GenBank/DDBJ whole genome shotgun (WGS) entry which is preliminary data.</text>
</comment>
<keyword evidence="2" id="KW-1185">Reference proteome</keyword>
<gene>
    <name evidence="1" type="ORF">SDJN03_11510</name>
</gene>
<dbReference type="PANTHER" id="PTHR33696:SF3">
    <property type="entry name" value="FLZ-TYPE DOMAIN-CONTAINING PROTEIN"/>
    <property type="match status" value="1"/>
</dbReference>
<proteinExistence type="predicted"/>
<organism evidence="1 2">
    <name type="scientific">Cucurbita argyrosperma subsp. sororia</name>
    <dbReference type="NCBI Taxonomy" id="37648"/>
    <lineage>
        <taxon>Eukaryota</taxon>
        <taxon>Viridiplantae</taxon>
        <taxon>Streptophyta</taxon>
        <taxon>Embryophyta</taxon>
        <taxon>Tracheophyta</taxon>
        <taxon>Spermatophyta</taxon>
        <taxon>Magnoliopsida</taxon>
        <taxon>eudicotyledons</taxon>
        <taxon>Gunneridae</taxon>
        <taxon>Pentapetalae</taxon>
        <taxon>rosids</taxon>
        <taxon>fabids</taxon>
        <taxon>Cucurbitales</taxon>
        <taxon>Cucurbitaceae</taxon>
        <taxon>Cucurbiteae</taxon>
        <taxon>Cucurbita</taxon>
    </lineage>
</organism>
<dbReference type="PANTHER" id="PTHR33696">
    <property type="entry name" value="T22J18.15-RELATED"/>
    <property type="match status" value="1"/>
</dbReference>
<evidence type="ECO:0000313" key="1">
    <source>
        <dbReference type="EMBL" id="KAG6594957.1"/>
    </source>
</evidence>